<comment type="similarity">
    <text evidence="7">Belongs to the class-I pyridoxal-phosphate-dependent aminotransferase family. Alanine aminotransferase subfamily.</text>
</comment>
<dbReference type="Gene3D" id="3.90.1150.10">
    <property type="entry name" value="Aspartate Aminotransferase, domain 1"/>
    <property type="match status" value="1"/>
</dbReference>
<dbReference type="EMBL" id="BMAO01007109">
    <property type="protein sequence ID" value="GFR13706.1"/>
    <property type="molecule type" value="Genomic_DNA"/>
</dbReference>
<evidence type="ECO:0000256" key="9">
    <source>
        <dbReference type="ARBA" id="ARBA00047412"/>
    </source>
</evidence>
<evidence type="ECO:0000256" key="6">
    <source>
        <dbReference type="ARBA" id="ARBA00025708"/>
    </source>
</evidence>
<dbReference type="AlphaFoldDB" id="A0A8X6LK42"/>
<comment type="pathway">
    <text evidence="6">Amino-acid degradation; L-alanine degradation via transaminase pathway; pyruvate from L-alanine: step 1/1.</text>
</comment>
<comment type="subunit">
    <text evidence="2">Homodimer.</text>
</comment>
<comment type="catalytic activity">
    <reaction evidence="9">
        <text>L-alanine + 2-oxoglutarate = pyruvate + L-glutamate</text>
        <dbReference type="Rhea" id="RHEA:19453"/>
        <dbReference type="ChEBI" id="CHEBI:15361"/>
        <dbReference type="ChEBI" id="CHEBI:16810"/>
        <dbReference type="ChEBI" id="CHEBI:29985"/>
        <dbReference type="ChEBI" id="CHEBI:57972"/>
        <dbReference type="EC" id="2.6.1.2"/>
    </reaction>
</comment>
<dbReference type="Pfam" id="PF00155">
    <property type="entry name" value="Aminotran_1_2"/>
    <property type="match status" value="1"/>
</dbReference>
<evidence type="ECO:0000259" key="10">
    <source>
        <dbReference type="Pfam" id="PF00155"/>
    </source>
</evidence>
<dbReference type="SUPFAM" id="SSF53383">
    <property type="entry name" value="PLP-dependent transferases"/>
    <property type="match status" value="1"/>
</dbReference>
<comment type="caution">
    <text evidence="11">The sequence shown here is derived from an EMBL/GenBank/DDBJ whole genome shotgun (WGS) entry which is preliminary data.</text>
</comment>
<dbReference type="EC" id="2.6.1.2" evidence="8"/>
<evidence type="ECO:0000256" key="3">
    <source>
        <dbReference type="ARBA" id="ARBA00022576"/>
    </source>
</evidence>
<evidence type="ECO:0000256" key="2">
    <source>
        <dbReference type="ARBA" id="ARBA00011738"/>
    </source>
</evidence>
<keyword evidence="5" id="KW-0663">Pyridoxal phosphate</keyword>
<dbReference type="GO" id="GO:0030170">
    <property type="term" value="F:pyridoxal phosphate binding"/>
    <property type="evidence" value="ECO:0007669"/>
    <property type="project" value="InterPro"/>
</dbReference>
<gene>
    <name evidence="11" type="primary">gpt2l</name>
    <name evidence="11" type="ORF">TNCT_369461</name>
</gene>
<evidence type="ECO:0000256" key="7">
    <source>
        <dbReference type="ARBA" id="ARBA00025785"/>
    </source>
</evidence>
<dbReference type="Proteomes" id="UP000887116">
    <property type="component" value="Unassembled WGS sequence"/>
</dbReference>
<evidence type="ECO:0000313" key="12">
    <source>
        <dbReference type="Proteomes" id="UP000887116"/>
    </source>
</evidence>
<dbReference type="InterPro" id="IPR015421">
    <property type="entry name" value="PyrdxlP-dep_Trfase_major"/>
</dbReference>
<name>A0A8X6LK42_TRICU</name>
<dbReference type="Gene3D" id="1.10.287.1970">
    <property type="match status" value="1"/>
</dbReference>
<evidence type="ECO:0000256" key="4">
    <source>
        <dbReference type="ARBA" id="ARBA00022679"/>
    </source>
</evidence>
<dbReference type="InterPro" id="IPR015424">
    <property type="entry name" value="PyrdxlP-dep_Trfase"/>
</dbReference>
<dbReference type="OrthoDB" id="6418469at2759"/>
<dbReference type="FunFam" id="1.10.287.1970:FF:000001">
    <property type="entry name" value="Alanine aminotransferase 2"/>
    <property type="match status" value="1"/>
</dbReference>
<dbReference type="InterPro" id="IPR004839">
    <property type="entry name" value="Aminotransferase_I/II_large"/>
</dbReference>
<feature type="domain" description="Aminotransferase class I/classII large" evidence="10">
    <location>
        <begin position="140"/>
        <end position="440"/>
    </location>
</feature>
<dbReference type="GO" id="GO:0004021">
    <property type="term" value="F:L-alanine:2-oxoglutarate aminotransferase activity"/>
    <property type="evidence" value="ECO:0007669"/>
    <property type="project" value="UniProtKB-EC"/>
</dbReference>
<dbReference type="InterPro" id="IPR015422">
    <property type="entry name" value="PyrdxlP-dep_Trfase_small"/>
</dbReference>
<accession>A0A8X6LK42</accession>
<sequence>MFVIVNRSMLASPSRRRLGKHLAHVSKDLALSSKTTVHGAFNSGLSAAGFHTGSKMDRKSVTVNNMNPNIKKMEYAVRGPLVIRAAEIERELKKGEKKPFSEVIRANIGDCHAMGQKPLTFIRQVLTLCTYPALMKDDRFPDDVKKRAQDILNGCGGNSVGAYSDSAGVDIIKQHVAQYIERRDGFPANPLDIILSTGASEAVKSVLSMLNYTNNGKPSGVMIPIPQYPLYSATLAEYGMHQRSLNEAKKSCDPRALVVINPGNPTGSVLTRENIVKIIKFAHEENLFLLADEVYQDNVYAPGMQFHSFKKVLMEMGEPYKNMELASFMSASKGYMGECGLRGGYTEIINLDPDVKKMLLKCVSARLCSSILGQATMDCVVNPPQKGEPSYDLFIKEKTAVLQSLKERALMVEKTFNNMKGMKCNSVAGAMYAFPRLTLPENAIKKSKVCWSSSRFLLCNAVIGKHWNLCCTGSGFGQLPNTYHFRTTILPQPEKLTVMLNKLEEYHNKFLEEYK</sequence>
<evidence type="ECO:0000256" key="5">
    <source>
        <dbReference type="ARBA" id="ARBA00022898"/>
    </source>
</evidence>
<reference evidence="11" key="1">
    <citation type="submission" date="2020-07" db="EMBL/GenBank/DDBJ databases">
        <title>Multicomponent nature underlies the extraordinary mechanical properties of spider dragline silk.</title>
        <authorList>
            <person name="Kono N."/>
            <person name="Nakamura H."/>
            <person name="Mori M."/>
            <person name="Yoshida Y."/>
            <person name="Ohtoshi R."/>
            <person name="Malay A.D."/>
            <person name="Moran D.A.P."/>
            <person name="Tomita M."/>
            <person name="Numata K."/>
            <person name="Arakawa K."/>
        </authorList>
    </citation>
    <scope>NUCLEOTIDE SEQUENCE</scope>
</reference>
<evidence type="ECO:0000256" key="1">
    <source>
        <dbReference type="ARBA" id="ARBA00001933"/>
    </source>
</evidence>
<evidence type="ECO:0000313" key="11">
    <source>
        <dbReference type="EMBL" id="GFR13706.1"/>
    </source>
</evidence>
<dbReference type="PANTHER" id="PTHR11751">
    <property type="entry name" value="ALANINE AMINOTRANSFERASE"/>
    <property type="match status" value="1"/>
</dbReference>
<keyword evidence="3 11" id="KW-0032">Aminotransferase</keyword>
<dbReference type="FunFam" id="3.40.640.10:FF:000226">
    <property type="entry name" value="Alanine aminotransferase 2"/>
    <property type="match status" value="1"/>
</dbReference>
<keyword evidence="4" id="KW-0808">Transferase</keyword>
<evidence type="ECO:0000256" key="8">
    <source>
        <dbReference type="ARBA" id="ARBA00026106"/>
    </source>
</evidence>
<dbReference type="CDD" id="cd00609">
    <property type="entry name" value="AAT_like"/>
    <property type="match status" value="1"/>
</dbReference>
<comment type="cofactor">
    <cofactor evidence="1">
        <name>pyridoxal 5'-phosphate</name>
        <dbReference type="ChEBI" id="CHEBI:597326"/>
    </cofactor>
</comment>
<dbReference type="Gene3D" id="3.40.640.10">
    <property type="entry name" value="Type I PLP-dependent aspartate aminotransferase-like (Major domain)"/>
    <property type="match status" value="1"/>
</dbReference>
<organism evidence="11 12">
    <name type="scientific">Trichonephila clavata</name>
    <name type="common">Joro spider</name>
    <name type="synonym">Nephila clavata</name>
    <dbReference type="NCBI Taxonomy" id="2740835"/>
    <lineage>
        <taxon>Eukaryota</taxon>
        <taxon>Metazoa</taxon>
        <taxon>Ecdysozoa</taxon>
        <taxon>Arthropoda</taxon>
        <taxon>Chelicerata</taxon>
        <taxon>Arachnida</taxon>
        <taxon>Araneae</taxon>
        <taxon>Araneomorphae</taxon>
        <taxon>Entelegynae</taxon>
        <taxon>Araneoidea</taxon>
        <taxon>Nephilidae</taxon>
        <taxon>Trichonephila</taxon>
    </lineage>
</organism>
<dbReference type="InterPro" id="IPR045088">
    <property type="entry name" value="ALAT1/2-like"/>
</dbReference>
<proteinExistence type="inferred from homology"/>
<dbReference type="FunFam" id="3.90.1150.10:FF:000140">
    <property type="entry name" value="alanine aminotransferase 1"/>
    <property type="match status" value="1"/>
</dbReference>
<keyword evidence="12" id="KW-1185">Reference proteome</keyword>
<protein>
    <recommendedName>
        <fullName evidence="8">alanine transaminase</fullName>
        <ecNumber evidence="8">2.6.1.2</ecNumber>
    </recommendedName>
</protein>
<dbReference type="PANTHER" id="PTHR11751:SF29">
    <property type="entry name" value="ALANINE TRANSAMINASE"/>
    <property type="match status" value="1"/>
</dbReference>